<dbReference type="Proteomes" id="UP000003217">
    <property type="component" value="Unassembled WGS sequence"/>
</dbReference>
<accession>G5KBA5</accession>
<reference evidence="1 2" key="1">
    <citation type="journal article" date="2014" name="Int. J. Syst. Evol. Microbiol.">
        <title>Phylogenomics and the dynamic genome evolution of the genus Streptococcus.</title>
        <authorList>
            <consortium name="The Broad Institute Genome Sequencing Platform"/>
            <person name="Richards V.P."/>
            <person name="Palmer S.R."/>
            <person name="Pavinski Bitar P.D."/>
            <person name="Qin X."/>
            <person name="Weinstock G.M."/>
            <person name="Highlander S.K."/>
            <person name="Town C.D."/>
            <person name="Burne R.A."/>
            <person name="Stanhope M.J."/>
        </authorList>
    </citation>
    <scope>NUCLEOTIDE SEQUENCE [LARGE SCALE GENOMIC DNA]</scope>
    <source>
        <strain evidence="1 2">LQ 940-04</strain>
    </source>
</reference>
<gene>
    <name evidence="1" type="ORF">STRPS_1625</name>
</gene>
<name>G5KBA5_9STRE</name>
<keyword evidence="2" id="KW-1185">Reference proteome</keyword>
<dbReference type="AlphaFoldDB" id="G5KBA5"/>
<sequence length="51" mass="6133">MLFVTFPYPFPIKHDEVRPYGLGTHFLHIFHMIKLNNRTLGGGLKFHRYFQ</sequence>
<protein>
    <submittedName>
        <fullName evidence="1">Uncharacterized protein</fullName>
    </submittedName>
</protein>
<organism evidence="1 2">
    <name type="scientific">Streptococcus pseudoporcinus LQ 940-04</name>
    <dbReference type="NCBI Taxonomy" id="875093"/>
    <lineage>
        <taxon>Bacteria</taxon>
        <taxon>Bacillati</taxon>
        <taxon>Bacillota</taxon>
        <taxon>Bacilli</taxon>
        <taxon>Lactobacillales</taxon>
        <taxon>Streptococcaceae</taxon>
        <taxon>Streptococcus</taxon>
    </lineage>
</organism>
<comment type="caution">
    <text evidence="1">The sequence shown here is derived from an EMBL/GenBank/DDBJ whole genome shotgun (WGS) entry which is preliminary data.</text>
</comment>
<evidence type="ECO:0000313" key="2">
    <source>
        <dbReference type="Proteomes" id="UP000003217"/>
    </source>
</evidence>
<evidence type="ECO:0000313" key="1">
    <source>
        <dbReference type="EMBL" id="EHI64724.1"/>
    </source>
</evidence>
<dbReference type="EMBL" id="AEUY02000005">
    <property type="protein sequence ID" value="EHI64724.1"/>
    <property type="molecule type" value="Genomic_DNA"/>
</dbReference>
<proteinExistence type="predicted"/>